<keyword evidence="1" id="KW-0472">Membrane</keyword>
<evidence type="ECO:0000256" key="1">
    <source>
        <dbReference type="SAM" id="Phobius"/>
    </source>
</evidence>
<sequence length="140" mass="14721">MNTTSTGQDWSPKQVPARHADTTADIHRTIAWIYGVLGLLIVAVFAFASMGSVREHEWGAAAAVALFFGAVVALHAALAVGARNRNGIAKTGSVIVGVLMLFGFPIGTIVGGLLIYNSTQNWPPKRLQQVGGAGPDLRDL</sequence>
<feature type="transmembrane region" description="Helical" evidence="1">
    <location>
        <begin position="60"/>
        <end position="82"/>
    </location>
</feature>
<accession>A0A9X1YDH1</accession>
<keyword evidence="1" id="KW-0812">Transmembrane</keyword>
<evidence type="ECO:0000313" key="2">
    <source>
        <dbReference type="EMBL" id="MCK9684519.1"/>
    </source>
</evidence>
<feature type="transmembrane region" description="Helical" evidence="1">
    <location>
        <begin position="94"/>
        <end position="116"/>
    </location>
</feature>
<name>A0A9X1YDH1_9BURK</name>
<keyword evidence="3" id="KW-1185">Reference proteome</keyword>
<proteinExistence type="predicted"/>
<dbReference type="AlphaFoldDB" id="A0A9X1YDH1"/>
<protein>
    <submittedName>
        <fullName evidence="2">Uncharacterized protein</fullName>
    </submittedName>
</protein>
<evidence type="ECO:0000313" key="3">
    <source>
        <dbReference type="Proteomes" id="UP001139353"/>
    </source>
</evidence>
<reference evidence="2" key="1">
    <citation type="submission" date="2021-11" db="EMBL/GenBank/DDBJ databases">
        <title>BS-T2-15 a new species belonging to the Comamonadaceae family isolated from the soil of a French oak forest.</title>
        <authorList>
            <person name="Mieszkin S."/>
            <person name="Alain K."/>
        </authorList>
    </citation>
    <scope>NUCLEOTIDE SEQUENCE</scope>
    <source>
        <strain evidence="2">BS-T2-15</strain>
    </source>
</reference>
<dbReference type="EMBL" id="JAJLJH010000001">
    <property type="protein sequence ID" value="MCK9684519.1"/>
    <property type="molecule type" value="Genomic_DNA"/>
</dbReference>
<dbReference type="Proteomes" id="UP001139353">
    <property type="component" value="Unassembled WGS sequence"/>
</dbReference>
<gene>
    <name evidence="2" type="ORF">LPC04_02225</name>
</gene>
<organism evidence="2 3">
    <name type="scientific">Scleromatobacter humisilvae</name>
    <dbReference type="NCBI Taxonomy" id="2897159"/>
    <lineage>
        <taxon>Bacteria</taxon>
        <taxon>Pseudomonadati</taxon>
        <taxon>Pseudomonadota</taxon>
        <taxon>Betaproteobacteria</taxon>
        <taxon>Burkholderiales</taxon>
        <taxon>Sphaerotilaceae</taxon>
        <taxon>Scleromatobacter</taxon>
    </lineage>
</organism>
<keyword evidence="1" id="KW-1133">Transmembrane helix</keyword>
<dbReference type="RefSeq" id="WP_275680547.1">
    <property type="nucleotide sequence ID" value="NZ_JAJLJH010000001.1"/>
</dbReference>
<comment type="caution">
    <text evidence="2">The sequence shown here is derived from an EMBL/GenBank/DDBJ whole genome shotgun (WGS) entry which is preliminary data.</text>
</comment>
<feature type="transmembrane region" description="Helical" evidence="1">
    <location>
        <begin position="30"/>
        <end position="48"/>
    </location>
</feature>